<dbReference type="EMBL" id="GAMC01003120">
    <property type="protein sequence ID" value="JAC03436.1"/>
    <property type="molecule type" value="mRNA"/>
</dbReference>
<evidence type="ECO:0000313" key="3">
    <source>
        <dbReference type="EMBL" id="CAD7006281.1"/>
    </source>
</evidence>
<dbReference type="EMBL" id="GAMC01003122">
    <property type="protein sequence ID" value="JAC03434.1"/>
    <property type="molecule type" value="mRNA"/>
</dbReference>
<evidence type="ECO:0000256" key="2">
    <source>
        <dbReference type="SAM" id="MobiDB-lite"/>
    </source>
</evidence>
<evidence type="ECO:0000313" key="4">
    <source>
        <dbReference type="EMBL" id="JAC03434.1"/>
    </source>
</evidence>
<dbReference type="EMBL" id="GAMC01003125">
    <property type="protein sequence ID" value="JAC03431.1"/>
    <property type="molecule type" value="mRNA"/>
</dbReference>
<dbReference type="EMBL" id="GAMC01003127">
    <property type="protein sequence ID" value="JAC03429.1"/>
    <property type="molecule type" value="mRNA"/>
</dbReference>
<sequence>MATKGDARSETDQKHKRKSNSTYKSAKETKEDDEAVNGSSPMDTFQQQALEILEPGPDFDPKVAPKTGEEYLTHMLYERKACPAVVVKKPNKNRTAAALVENFKDENAPLKTITYPGMRPTKEWKEYQIKDFDDTREKVLLLRLELHRQRYDQTLEPPLTGDPIAWRKFCQENPPHLKTILRFSQRTLEQLLEFICDWLRGGEEQEILQKISAEDPTPSTSDAASNDNLFPTSIDLTDAESWMGTWLYATLSCLHLPIEPEVHSTLRDIARVCIRLRGRVPAETAGKAVPYNLFILLIAKAFAQMDFEEFV</sequence>
<protein>
    <submittedName>
        <fullName evidence="3">(Mediterranean fruit fly) hypothetical protein</fullName>
    </submittedName>
    <submittedName>
        <fullName evidence="4">Gem-associated protein 2</fullName>
    </submittedName>
</protein>
<dbReference type="AlphaFoldDB" id="W8C2H5"/>
<dbReference type="KEGG" id="ccat:101462729"/>
<dbReference type="Gene3D" id="1.20.58.1070">
    <property type="match status" value="1"/>
</dbReference>
<feature type="region of interest" description="Disordered" evidence="2">
    <location>
        <begin position="1"/>
        <end position="46"/>
    </location>
</feature>
<feature type="compositionally biased region" description="Polar residues" evidence="2">
    <location>
        <begin position="37"/>
        <end position="46"/>
    </location>
</feature>
<reference evidence="3" key="3">
    <citation type="submission" date="2020-11" db="EMBL/GenBank/DDBJ databases">
        <authorList>
            <person name="Whitehead M."/>
        </authorList>
    </citation>
    <scope>NUCLEOTIDE SEQUENCE</scope>
    <source>
        <strain evidence="3">EGII</strain>
    </source>
</reference>
<reference evidence="4" key="1">
    <citation type="submission" date="2013-07" db="EMBL/GenBank/DDBJ databases">
        <authorList>
            <person name="Geib S."/>
        </authorList>
    </citation>
    <scope>NUCLEOTIDE SEQUENCE</scope>
</reference>
<keyword evidence="5" id="KW-1185">Reference proteome</keyword>
<dbReference type="CTD" id="40087"/>
<evidence type="ECO:0000313" key="5">
    <source>
        <dbReference type="Proteomes" id="UP000606786"/>
    </source>
</evidence>
<proteinExistence type="evidence at transcript level"/>
<dbReference type="GO" id="GO:0005634">
    <property type="term" value="C:nucleus"/>
    <property type="evidence" value="ECO:0007669"/>
    <property type="project" value="TreeGrafter"/>
</dbReference>
<dbReference type="InterPro" id="IPR035426">
    <property type="entry name" value="Gemin2/Brr1"/>
</dbReference>
<comment type="similarity">
    <text evidence="1">Belongs to the gemin-2 family.</text>
</comment>
<reference evidence="4" key="2">
    <citation type="journal article" date="2014" name="BMC Genomics">
        <title>A genomic perspective to assessing quality of mass-reared SIT flies used in Mediterranean fruit fly (Ceratitis capitata) eradication in California.</title>
        <authorList>
            <person name="Calla B."/>
            <person name="Hall B."/>
            <person name="Hou S."/>
            <person name="Geib S.M."/>
        </authorList>
    </citation>
    <scope>NUCLEOTIDE SEQUENCE</scope>
</reference>
<organism evidence="4">
    <name type="scientific">Ceratitis capitata</name>
    <name type="common">Mediterranean fruit fly</name>
    <name type="synonym">Tephritis capitata</name>
    <dbReference type="NCBI Taxonomy" id="7213"/>
    <lineage>
        <taxon>Eukaryota</taxon>
        <taxon>Metazoa</taxon>
        <taxon>Ecdysozoa</taxon>
        <taxon>Arthropoda</taxon>
        <taxon>Hexapoda</taxon>
        <taxon>Insecta</taxon>
        <taxon>Pterygota</taxon>
        <taxon>Neoptera</taxon>
        <taxon>Endopterygota</taxon>
        <taxon>Diptera</taxon>
        <taxon>Brachycera</taxon>
        <taxon>Muscomorpha</taxon>
        <taxon>Tephritoidea</taxon>
        <taxon>Tephritidae</taxon>
        <taxon>Ceratitis</taxon>
        <taxon>Ceratitis</taxon>
    </lineage>
</organism>
<dbReference type="PANTHER" id="PTHR12794">
    <property type="entry name" value="GEMIN2"/>
    <property type="match status" value="1"/>
</dbReference>
<dbReference type="Proteomes" id="UP000606786">
    <property type="component" value="Unassembled WGS sequence"/>
</dbReference>
<dbReference type="OrthoDB" id="428895at2759"/>
<dbReference type="Pfam" id="PF04938">
    <property type="entry name" value="SIP1"/>
    <property type="match status" value="1"/>
</dbReference>
<dbReference type="GeneID" id="101462729"/>
<gene>
    <name evidence="4" type="primary">GEMI2</name>
    <name evidence="3" type="ORF">CCAP1982_LOCUS14604</name>
</gene>
<dbReference type="EMBL" id="CAJHJT010000034">
    <property type="protein sequence ID" value="CAD7006281.1"/>
    <property type="molecule type" value="Genomic_DNA"/>
</dbReference>
<evidence type="ECO:0000256" key="1">
    <source>
        <dbReference type="ARBA" id="ARBA00025758"/>
    </source>
</evidence>
<dbReference type="GO" id="GO:0000387">
    <property type="term" value="P:spliceosomal snRNP assembly"/>
    <property type="evidence" value="ECO:0007669"/>
    <property type="project" value="InterPro"/>
</dbReference>
<dbReference type="PANTHER" id="PTHR12794:SF0">
    <property type="entry name" value="GEM-ASSOCIATED PROTEIN 2"/>
    <property type="match status" value="1"/>
</dbReference>
<name>W8C2H5_CERCA</name>
<dbReference type="EMBL" id="GAMC01003124">
    <property type="protein sequence ID" value="JAC03432.1"/>
    <property type="molecule type" value="mRNA"/>
</dbReference>
<accession>W8C2H5</accession>
<dbReference type="GO" id="GO:0032797">
    <property type="term" value="C:SMN complex"/>
    <property type="evidence" value="ECO:0007669"/>
    <property type="project" value="TreeGrafter"/>
</dbReference>
<feature type="compositionally biased region" description="Basic and acidic residues" evidence="2">
    <location>
        <begin position="1"/>
        <end position="13"/>
    </location>
</feature>